<comment type="subcellular location">
    <subcellularLocation>
        <location evidence="1">Membrane</location>
    </subcellularLocation>
</comment>
<dbReference type="Gene3D" id="2.40.160.20">
    <property type="match status" value="2"/>
</dbReference>
<evidence type="ECO:0000259" key="6">
    <source>
        <dbReference type="Pfam" id="PF13505"/>
    </source>
</evidence>
<dbReference type="Pfam" id="PF10082">
    <property type="entry name" value="BBP2_2"/>
    <property type="match status" value="1"/>
</dbReference>
<accession>A0ABV5JBQ0</accession>
<evidence type="ECO:0000256" key="2">
    <source>
        <dbReference type="ARBA" id="ARBA00022729"/>
    </source>
</evidence>
<dbReference type="InterPro" id="IPR051692">
    <property type="entry name" value="OMP-like"/>
</dbReference>
<evidence type="ECO:0000256" key="4">
    <source>
        <dbReference type="ARBA" id="ARBA00038306"/>
    </source>
</evidence>
<sequence>MQVTSTVGVLVCSGLMSFAVVSASAADESVRTGQSAVQTSTVKLIAGVTLTEQFTDNVFLTSNDRRSDFVTTFAPWASLSMESGDFKLDLEASAEIGRYSSNSSENYEDFALGAEARYRLREGLFAFGGLDYAWDHEERNSPDDVNGLEPTDLREASGFFGIGGTFDERSFRLGVNLRDINFDDTPAAGGAIINNDDRDRLQTEIGGRLGVRRTANGEVFVQGIYNQREYDSAMDDLGFQRDSQGIQAAIGYTGRMGDLTGEVLVGALSQSYDDARFETVTTPVIGADLTWRASPNTRVTGEIERTIEETTLSGASSYISTTAGARIRHRVAQNMSIASYFFLTQNDYQGVGRTDHLTETGVGLRYYINPKVYVDADYAFRQRLSDVAGAEFDEHRIYLGVGAELQPRYQERANSSASASSTETYVGVQIGDSALQTKLDGPRGGGGNLTANFGDRGFVGGVFAGYRANFGQLVLGVEAEIETGDAEWTHVGNRNYSVKAGDSYGLSGIAGFRTKGGNLLYGRFGVTAAEFESQYQQGGNQAAVNDREIGFNVGLGAEFPLGGGLSGRMEYQIRAFEDYEIGAPLGGGDDDNFANVEGVARFGLLYVFGAEDKVDVAPVDFSGFYAGGQLGHGTLQSENSGPRPNAAAPAFTLFTTRSGQGFTAGVLGGYGHQFGSFYIGGEAELELSSAGWNIERDPVGRIYSVEKLGTVGATLRAGYVVNESVLIYGRAGLVRSKFNTNYQFSGNLVDQDDYLTGVRIGGGVELSVSQQTHLRLDYTHTNYDAHQVDYGVGVDQFDTSENLFRVGLSYQF</sequence>
<comment type="similarity">
    <text evidence="4">Belongs to the Omp25/RopB family.</text>
</comment>
<dbReference type="PANTHER" id="PTHR34001:SF3">
    <property type="entry name" value="BLL7405 PROTEIN"/>
    <property type="match status" value="1"/>
</dbReference>
<evidence type="ECO:0000256" key="3">
    <source>
        <dbReference type="ARBA" id="ARBA00023136"/>
    </source>
</evidence>
<dbReference type="PANTHER" id="PTHR34001">
    <property type="entry name" value="BLL7405 PROTEIN"/>
    <property type="match status" value="1"/>
</dbReference>
<evidence type="ECO:0000256" key="5">
    <source>
        <dbReference type="SAM" id="SignalP"/>
    </source>
</evidence>
<dbReference type="Proteomes" id="UP001589683">
    <property type="component" value="Unassembled WGS sequence"/>
</dbReference>
<evidence type="ECO:0000256" key="1">
    <source>
        <dbReference type="ARBA" id="ARBA00004370"/>
    </source>
</evidence>
<dbReference type="Pfam" id="PF13505">
    <property type="entry name" value="OMP_b-brl"/>
    <property type="match status" value="2"/>
</dbReference>
<gene>
    <name evidence="7" type="ORF">ACFFUT_00060</name>
</gene>
<dbReference type="SUPFAM" id="SSF56925">
    <property type="entry name" value="OMPA-like"/>
    <property type="match status" value="2"/>
</dbReference>
<feature type="chain" id="PRO_5045808449" evidence="5">
    <location>
        <begin position="26"/>
        <end position="812"/>
    </location>
</feature>
<keyword evidence="8" id="KW-1185">Reference proteome</keyword>
<name>A0ABV5JBQ0_9RHOB</name>
<dbReference type="InterPro" id="IPR027385">
    <property type="entry name" value="Beta-barrel_OMP"/>
</dbReference>
<dbReference type="InterPro" id="IPR011250">
    <property type="entry name" value="OMP/PagP_B-barrel"/>
</dbReference>
<protein>
    <submittedName>
        <fullName evidence="7">Outer membrane beta-barrel protein</fullName>
    </submittedName>
</protein>
<evidence type="ECO:0000313" key="7">
    <source>
        <dbReference type="EMBL" id="MFB9230178.1"/>
    </source>
</evidence>
<feature type="domain" description="Outer membrane protein beta-barrel" evidence="6">
    <location>
        <begin position="620"/>
        <end position="812"/>
    </location>
</feature>
<keyword evidence="2 5" id="KW-0732">Signal</keyword>
<feature type="signal peptide" evidence="5">
    <location>
        <begin position="1"/>
        <end position="25"/>
    </location>
</feature>
<organism evidence="7 8">
    <name type="scientific">Pseudohalocynthiibacter aestuariivivens</name>
    <dbReference type="NCBI Taxonomy" id="1591409"/>
    <lineage>
        <taxon>Bacteria</taxon>
        <taxon>Pseudomonadati</taxon>
        <taxon>Pseudomonadota</taxon>
        <taxon>Alphaproteobacteria</taxon>
        <taxon>Rhodobacterales</taxon>
        <taxon>Paracoccaceae</taxon>
        <taxon>Pseudohalocynthiibacter</taxon>
    </lineage>
</organism>
<proteinExistence type="inferred from homology"/>
<dbReference type="InterPro" id="IPR018759">
    <property type="entry name" value="BBP2_2"/>
</dbReference>
<reference evidence="7 8" key="1">
    <citation type="submission" date="2024-09" db="EMBL/GenBank/DDBJ databases">
        <authorList>
            <person name="Sun Q."/>
            <person name="Mori K."/>
        </authorList>
    </citation>
    <scope>NUCLEOTIDE SEQUENCE [LARGE SCALE GENOMIC DNA]</scope>
    <source>
        <strain evidence="7 8">CECT 8726</strain>
    </source>
</reference>
<evidence type="ECO:0000313" key="8">
    <source>
        <dbReference type="Proteomes" id="UP001589683"/>
    </source>
</evidence>
<keyword evidence="3" id="KW-0472">Membrane</keyword>
<dbReference type="RefSeq" id="WP_213891301.1">
    <property type="nucleotide sequence ID" value="NZ_JAGFNU010000023.1"/>
</dbReference>
<comment type="caution">
    <text evidence="7">The sequence shown here is derived from an EMBL/GenBank/DDBJ whole genome shotgun (WGS) entry which is preliminary data.</text>
</comment>
<dbReference type="EMBL" id="JBHMEA010000001">
    <property type="protein sequence ID" value="MFB9230178.1"/>
    <property type="molecule type" value="Genomic_DNA"/>
</dbReference>
<feature type="domain" description="Outer membrane protein beta-barrel" evidence="6">
    <location>
        <begin position="417"/>
        <end position="592"/>
    </location>
</feature>